<dbReference type="EMBL" id="CP012752">
    <property type="protein sequence ID" value="ALG09163.1"/>
    <property type="molecule type" value="Genomic_DNA"/>
</dbReference>
<evidence type="ECO:0000313" key="2">
    <source>
        <dbReference type="EMBL" id="ALG09163.1"/>
    </source>
</evidence>
<dbReference type="OrthoDB" id="2375382at2"/>
<evidence type="ECO:0000259" key="1">
    <source>
        <dbReference type="Pfam" id="PF13518"/>
    </source>
</evidence>
<organism evidence="2 3">
    <name type="scientific">Kibdelosporangium phytohabitans</name>
    <dbReference type="NCBI Taxonomy" id="860235"/>
    <lineage>
        <taxon>Bacteria</taxon>
        <taxon>Bacillati</taxon>
        <taxon>Actinomycetota</taxon>
        <taxon>Actinomycetes</taxon>
        <taxon>Pseudonocardiales</taxon>
        <taxon>Pseudonocardiaceae</taxon>
        <taxon>Kibdelosporangium</taxon>
    </lineage>
</organism>
<dbReference type="SUPFAM" id="SSF46689">
    <property type="entry name" value="Homeodomain-like"/>
    <property type="match status" value="1"/>
</dbReference>
<dbReference type="AlphaFoldDB" id="A0A0N9I3R1"/>
<protein>
    <recommendedName>
        <fullName evidence="1">Insertion element IS150 protein InsJ-like helix-turn-helix domain-containing protein</fullName>
    </recommendedName>
</protein>
<dbReference type="STRING" id="860235.AOZ06_21610"/>
<dbReference type="Proteomes" id="UP000063699">
    <property type="component" value="Chromosome"/>
</dbReference>
<evidence type="ECO:0000313" key="3">
    <source>
        <dbReference type="Proteomes" id="UP000063699"/>
    </source>
</evidence>
<dbReference type="InterPro" id="IPR055247">
    <property type="entry name" value="InsJ-like_HTH"/>
</dbReference>
<dbReference type="KEGG" id="kphy:AOZ06_21610"/>
<feature type="domain" description="Insertion element IS150 protein InsJ-like helix-turn-helix" evidence="1">
    <location>
        <begin position="24"/>
        <end position="74"/>
    </location>
</feature>
<dbReference type="RefSeq" id="WP_054291067.1">
    <property type="nucleotide sequence ID" value="NZ_CP012752.1"/>
</dbReference>
<sequence>MDIRDDDTEQLREWSTQSGPRANRAAMVLMAADGMPLTEIARRLRTTRSTVAAWCNRYRDEGVDGLRDRPRQGRPRVIHDVELMLRTLITSPNGQAWRRWSTRSLAGEVGASNGSVARVWRRWEYRSDEPGEFQLPLTPPMPARIAEVVGIHTGEHRLLAVRTTGEPTIPSRRLPVVRDDAAATFVARVLAQHGSAIHLISPDADAYQAPEVRALLAANPRLRAHVITPGFDWLDITTLALGMAKATPSPRHQHAVVAAVCQFVDALRCRSTPVTWVQDTVAAVPARHTA</sequence>
<name>A0A0N9I3R1_9PSEU</name>
<proteinExistence type="predicted"/>
<gene>
    <name evidence="2" type="ORF">AOZ06_21610</name>
</gene>
<accession>A0A0N9I3R1</accession>
<keyword evidence="3" id="KW-1185">Reference proteome</keyword>
<reference evidence="2 3" key="1">
    <citation type="submission" date="2015-07" db="EMBL/GenBank/DDBJ databases">
        <title>Genome sequencing of Kibdelosporangium phytohabitans.</title>
        <authorList>
            <person name="Qin S."/>
            <person name="Xing K."/>
        </authorList>
    </citation>
    <scope>NUCLEOTIDE SEQUENCE [LARGE SCALE GENOMIC DNA]</scope>
    <source>
        <strain evidence="2 3">KLBMP1111</strain>
    </source>
</reference>
<dbReference type="InterPro" id="IPR009057">
    <property type="entry name" value="Homeodomain-like_sf"/>
</dbReference>
<dbReference type="Pfam" id="PF13518">
    <property type="entry name" value="HTH_28"/>
    <property type="match status" value="1"/>
</dbReference>